<reference evidence="4 5" key="1">
    <citation type="submission" date="2018-05" db="EMBL/GenBank/DDBJ databases">
        <title>Genomic Encyclopedia of Type Strains, Phase IV (KMG-IV): sequencing the most valuable type-strain genomes for metagenomic binning, comparative biology and taxonomic classification.</title>
        <authorList>
            <person name="Goeker M."/>
        </authorList>
    </citation>
    <scope>NUCLEOTIDE SEQUENCE [LARGE SCALE GENOMIC DNA]</scope>
    <source>
        <strain evidence="4 5">DSM 19792</strain>
    </source>
</reference>
<dbReference type="GO" id="GO:0016747">
    <property type="term" value="F:acyltransferase activity, transferring groups other than amino-acyl groups"/>
    <property type="evidence" value="ECO:0007669"/>
    <property type="project" value="InterPro"/>
</dbReference>
<feature type="domain" description="N-acetyltransferase" evidence="3">
    <location>
        <begin position="5"/>
        <end position="180"/>
    </location>
</feature>
<evidence type="ECO:0000256" key="1">
    <source>
        <dbReference type="ARBA" id="ARBA00022679"/>
    </source>
</evidence>
<gene>
    <name evidence="4" type="ORF">DFR42_10694</name>
</gene>
<proteinExistence type="predicted"/>
<dbReference type="PANTHER" id="PTHR43877">
    <property type="entry name" value="AMINOALKYLPHOSPHONATE N-ACETYLTRANSFERASE-RELATED-RELATED"/>
    <property type="match status" value="1"/>
</dbReference>
<keyword evidence="2" id="KW-0012">Acyltransferase</keyword>
<dbReference type="Proteomes" id="UP000247792">
    <property type="component" value="Unassembled WGS sequence"/>
</dbReference>
<dbReference type="SUPFAM" id="SSF55729">
    <property type="entry name" value="Acyl-CoA N-acyltransferases (Nat)"/>
    <property type="match status" value="1"/>
</dbReference>
<dbReference type="PANTHER" id="PTHR43877:SF1">
    <property type="entry name" value="ACETYLTRANSFERASE"/>
    <property type="match status" value="1"/>
</dbReference>
<evidence type="ECO:0000313" key="4">
    <source>
        <dbReference type="EMBL" id="PXX41915.1"/>
    </source>
</evidence>
<dbReference type="RefSeq" id="WP_110256357.1">
    <property type="nucleotide sequence ID" value="NZ_QJKB01000006.1"/>
</dbReference>
<dbReference type="InterPro" id="IPR016181">
    <property type="entry name" value="Acyl_CoA_acyltransferase"/>
</dbReference>
<evidence type="ECO:0000313" key="5">
    <source>
        <dbReference type="Proteomes" id="UP000247792"/>
    </source>
</evidence>
<dbReference type="CDD" id="cd04301">
    <property type="entry name" value="NAT_SF"/>
    <property type="match status" value="1"/>
</dbReference>
<dbReference type="PROSITE" id="PS51186">
    <property type="entry name" value="GNAT"/>
    <property type="match status" value="1"/>
</dbReference>
<dbReference type="Pfam" id="PF13508">
    <property type="entry name" value="Acetyltransf_7"/>
    <property type="match status" value="1"/>
</dbReference>
<keyword evidence="1 4" id="KW-0808">Transferase</keyword>
<dbReference type="EMBL" id="QJKB01000006">
    <property type="protein sequence ID" value="PXX41915.1"/>
    <property type="molecule type" value="Genomic_DNA"/>
</dbReference>
<name>A0A318J3I6_9BURK</name>
<dbReference type="Gene3D" id="3.40.630.30">
    <property type="match status" value="1"/>
</dbReference>
<dbReference type="InterPro" id="IPR050832">
    <property type="entry name" value="Bact_Acetyltransf"/>
</dbReference>
<dbReference type="InterPro" id="IPR000182">
    <property type="entry name" value="GNAT_dom"/>
</dbReference>
<sequence length="180" mass="19600">MDASLTIRCAKEADIAAMQALIARSAIQLSASFYTPEQAQALLTHVFGVDTQLIHDQTYFVIEEQGRMQACGGWSKRKTLFGGDQAKHGVDGLLDPATEAARIRAFFVEPSAARRGLGRLLLEHCSTQAQAAGYTVLELAATMPGEPLYLACGFQVFERFQLDLPDGVIAPLSRMRKLLA</sequence>
<comment type="caution">
    <text evidence="4">The sequence shown here is derived from an EMBL/GenBank/DDBJ whole genome shotgun (WGS) entry which is preliminary data.</text>
</comment>
<dbReference type="AlphaFoldDB" id="A0A318J3I6"/>
<evidence type="ECO:0000259" key="3">
    <source>
        <dbReference type="PROSITE" id="PS51186"/>
    </source>
</evidence>
<protein>
    <submittedName>
        <fullName evidence="4">N-acetylglutamate synthase-like GNAT family acetyltransferase</fullName>
    </submittedName>
</protein>
<accession>A0A318J3I6</accession>
<keyword evidence="5" id="KW-1185">Reference proteome</keyword>
<evidence type="ECO:0000256" key="2">
    <source>
        <dbReference type="ARBA" id="ARBA00023315"/>
    </source>
</evidence>
<organism evidence="4 5">
    <name type="scientific">Undibacterium pigrum</name>
    <dbReference type="NCBI Taxonomy" id="401470"/>
    <lineage>
        <taxon>Bacteria</taxon>
        <taxon>Pseudomonadati</taxon>
        <taxon>Pseudomonadota</taxon>
        <taxon>Betaproteobacteria</taxon>
        <taxon>Burkholderiales</taxon>
        <taxon>Oxalobacteraceae</taxon>
        <taxon>Undibacterium</taxon>
    </lineage>
</organism>
<dbReference type="OrthoDB" id="9799296at2"/>